<protein>
    <recommendedName>
        <fullName evidence="1">RNase H type-1 domain-containing protein</fullName>
    </recommendedName>
</protein>
<dbReference type="InterPro" id="IPR036397">
    <property type="entry name" value="RNaseH_sf"/>
</dbReference>
<dbReference type="AlphaFoldDB" id="A0A061GS11"/>
<dbReference type="HOGENOM" id="CLU_1247280_0_0_1"/>
<organism evidence="2 3">
    <name type="scientific">Theobroma cacao</name>
    <name type="common">Cacao</name>
    <name type="synonym">Cocoa</name>
    <dbReference type="NCBI Taxonomy" id="3641"/>
    <lineage>
        <taxon>Eukaryota</taxon>
        <taxon>Viridiplantae</taxon>
        <taxon>Streptophyta</taxon>
        <taxon>Embryophyta</taxon>
        <taxon>Tracheophyta</taxon>
        <taxon>Spermatophyta</taxon>
        <taxon>Magnoliopsida</taxon>
        <taxon>eudicotyledons</taxon>
        <taxon>Gunneridae</taxon>
        <taxon>Pentapetalae</taxon>
        <taxon>rosids</taxon>
        <taxon>malvids</taxon>
        <taxon>Malvales</taxon>
        <taxon>Malvaceae</taxon>
        <taxon>Byttnerioideae</taxon>
        <taxon>Theobroma</taxon>
    </lineage>
</organism>
<proteinExistence type="predicted"/>
<gene>
    <name evidence="2" type="ORF">TCM_040642</name>
</gene>
<name>A0A061GS11_THECC</name>
<dbReference type="GO" id="GO:0003676">
    <property type="term" value="F:nucleic acid binding"/>
    <property type="evidence" value="ECO:0007669"/>
    <property type="project" value="InterPro"/>
</dbReference>
<dbReference type="InterPro" id="IPR012337">
    <property type="entry name" value="RNaseH-like_sf"/>
</dbReference>
<evidence type="ECO:0000313" key="3">
    <source>
        <dbReference type="Proteomes" id="UP000026915"/>
    </source>
</evidence>
<dbReference type="PANTHER" id="PTHR33033:SF121">
    <property type="entry name" value="POLYNUCLEOTIDYL TRANSFERASE, RIBONUCLEASE H-LIKE SUPERFAMILY PROTEIN"/>
    <property type="match status" value="1"/>
</dbReference>
<dbReference type="InterPro" id="IPR044730">
    <property type="entry name" value="RNase_H-like_dom_plant"/>
</dbReference>
<dbReference type="CDD" id="cd06222">
    <property type="entry name" value="RNase_H_like"/>
    <property type="match status" value="1"/>
</dbReference>
<dbReference type="SUPFAM" id="SSF53098">
    <property type="entry name" value="Ribonuclease H-like"/>
    <property type="match status" value="1"/>
</dbReference>
<keyword evidence="3" id="KW-1185">Reference proteome</keyword>
<feature type="domain" description="RNase H type-1" evidence="1">
    <location>
        <begin position="155"/>
        <end position="219"/>
    </location>
</feature>
<dbReference type="EMBL" id="CM001887">
    <property type="protein sequence ID" value="EOY32630.1"/>
    <property type="molecule type" value="Genomic_DNA"/>
</dbReference>
<dbReference type="PANTHER" id="PTHR33033">
    <property type="entry name" value="POLYNUCLEOTIDYL TRANSFERASE, RIBONUCLEASE H-LIKE SUPERFAMILY PROTEIN-RELATED"/>
    <property type="match status" value="1"/>
</dbReference>
<reference evidence="2 3" key="1">
    <citation type="journal article" date="2013" name="Genome Biol.">
        <title>The genome sequence of the most widely cultivated cacao type and its use to identify candidate genes regulating pod color.</title>
        <authorList>
            <person name="Motamayor J.C."/>
            <person name="Mockaitis K."/>
            <person name="Schmutz J."/>
            <person name="Haiminen N."/>
            <person name="Iii D.L."/>
            <person name="Cornejo O."/>
            <person name="Findley S.D."/>
            <person name="Zheng P."/>
            <person name="Utro F."/>
            <person name="Royaert S."/>
            <person name="Saski C."/>
            <person name="Jenkins J."/>
            <person name="Podicheti R."/>
            <person name="Zhao M."/>
            <person name="Scheffler B.E."/>
            <person name="Stack J.C."/>
            <person name="Feltus F.A."/>
            <person name="Mustiga G.M."/>
            <person name="Amores F."/>
            <person name="Phillips W."/>
            <person name="Marelli J.P."/>
            <person name="May G.D."/>
            <person name="Shapiro H."/>
            <person name="Ma J."/>
            <person name="Bustamante C.D."/>
            <person name="Schnell R.J."/>
            <person name="Main D."/>
            <person name="Gilbert D."/>
            <person name="Parida L."/>
            <person name="Kuhn D.N."/>
        </authorList>
    </citation>
    <scope>NUCLEOTIDE SEQUENCE [LARGE SCALE GENOMIC DNA]</scope>
    <source>
        <strain evidence="3">cv. Matina 1-6</strain>
    </source>
</reference>
<dbReference type="InterPro" id="IPR002156">
    <property type="entry name" value="RNaseH_domain"/>
</dbReference>
<accession>A0A061GS11</accession>
<evidence type="ECO:0000313" key="2">
    <source>
        <dbReference type="EMBL" id="EOY32630.1"/>
    </source>
</evidence>
<dbReference type="Proteomes" id="UP000026915">
    <property type="component" value="Chromosome 9"/>
</dbReference>
<dbReference type="Gramene" id="EOY32630">
    <property type="protein sequence ID" value="EOY32630"/>
    <property type="gene ID" value="TCM_040642"/>
</dbReference>
<sequence length="222" mass="25645">MRGIINNNASMCAICNKEIETVDHLFLSCYDSWRIWNFWIDAWGRKLVILNNIGAFTHAWNGVINKSRSCPIWRMAFFYIIWTIWLSRNDLIFKDIVREPSLAIAPLLLKKVKPMIKWVKPPCGCMKFNVNGATRGCPREAGSLLFFFFVACSWAGTHELIVESDSSNVVKWINNPPFAQWRTRSVSCLINNLKCKFLKWKVVHTPRSMNQLVDCLAKDGVE</sequence>
<dbReference type="InParanoid" id="A0A061GS11"/>
<evidence type="ECO:0000259" key="1">
    <source>
        <dbReference type="Pfam" id="PF13456"/>
    </source>
</evidence>
<dbReference type="Pfam" id="PF13456">
    <property type="entry name" value="RVT_3"/>
    <property type="match status" value="1"/>
</dbReference>
<dbReference type="eggNOG" id="ENOG502T0Z1">
    <property type="taxonomic scope" value="Eukaryota"/>
</dbReference>
<dbReference type="Gene3D" id="3.30.420.10">
    <property type="entry name" value="Ribonuclease H-like superfamily/Ribonuclease H"/>
    <property type="match status" value="1"/>
</dbReference>
<dbReference type="GO" id="GO:0004523">
    <property type="term" value="F:RNA-DNA hybrid ribonuclease activity"/>
    <property type="evidence" value="ECO:0007669"/>
    <property type="project" value="InterPro"/>
</dbReference>